<proteinExistence type="predicted"/>
<protein>
    <submittedName>
        <fullName evidence="1">Uncharacterized protein</fullName>
    </submittedName>
</protein>
<gene>
    <name evidence="1" type="ORF">M097_1300</name>
</gene>
<comment type="caution">
    <text evidence="1">The sequence shown here is derived from an EMBL/GenBank/DDBJ whole genome shotgun (WGS) entry which is preliminary data.</text>
</comment>
<dbReference type="PATRIC" id="fig|1339350.3.peg.1247"/>
<evidence type="ECO:0000313" key="1">
    <source>
        <dbReference type="EMBL" id="KDS32421.1"/>
    </source>
</evidence>
<name>A0A078RCM6_PHOVU</name>
<dbReference type="Proteomes" id="UP000028134">
    <property type="component" value="Unassembled WGS sequence"/>
</dbReference>
<sequence>MNDETLVYIDDDFKKELDNSFIGIKENSGSWNDFILDIKPGDS</sequence>
<accession>A0A078RCM6</accession>
<dbReference type="EMBL" id="JNHI01000005">
    <property type="protein sequence ID" value="KDS32421.1"/>
    <property type="molecule type" value="Genomic_DNA"/>
</dbReference>
<organism evidence="1 2">
    <name type="scientific">Phocaeicola vulgatus str. 3775 SL</name>
    <name type="common">B</name>
    <name type="synonym">iv</name>
    <dbReference type="NCBI Taxonomy" id="1339350"/>
    <lineage>
        <taxon>Bacteria</taxon>
        <taxon>Pseudomonadati</taxon>
        <taxon>Bacteroidota</taxon>
        <taxon>Bacteroidia</taxon>
        <taxon>Bacteroidales</taxon>
        <taxon>Bacteroidaceae</taxon>
        <taxon>Phocaeicola</taxon>
    </lineage>
</organism>
<evidence type="ECO:0000313" key="2">
    <source>
        <dbReference type="Proteomes" id="UP000028134"/>
    </source>
</evidence>
<dbReference type="AlphaFoldDB" id="A0A078RCM6"/>
<reference evidence="1 2" key="1">
    <citation type="submission" date="2014-04" db="EMBL/GenBank/DDBJ databases">
        <authorList>
            <person name="Sears C."/>
            <person name="Carroll K."/>
            <person name="Sack B.R."/>
            <person name="Qadri F."/>
            <person name="Myers L.L."/>
            <person name="Chung G.-T."/>
            <person name="Escheverria P."/>
            <person name="Fraser C.M."/>
            <person name="Sadzewicz L."/>
            <person name="Shefchek K.A."/>
            <person name="Tallon L."/>
            <person name="Das S.P."/>
            <person name="Daugherty S."/>
            <person name="Mongodin E.F."/>
        </authorList>
    </citation>
    <scope>NUCLEOTIDE SEQUENCE [LARGE SCALE GENOMIC DNA]</scope>
    <source>
        <strain evidence="2">3775 SL(B) 10 (iv)</strain>
    </source>
</reference>